<dbReference type="OrthoDB" id="76567at2759"/>
<evidence type="ECO:0000313" key="2">
    <source>
        <dbReference type="Proteomes" id="UP000078343"/>
    </source>
</evidence>
<comment type="caution">
    <text evidence="1">The sequence shown here is derived from an EMBL/GenBank/DDBJ whole genome shotgun (WGS) entry which is preliminary data.</text>
</comment>
<gene>
    <name evidence="1" type="ORF">AYL99_11608</name>
</gene>
<keyword evidence="2" id="KW-1185">Reference proteome</keyword>
<organism evidence="1 2">
    <name type="scientific">Fonsecaea erecta</name>
    <dbReference type="NCBI Taxonomy" id="1367422"/>
    <lineage>
        <taxon>Eukaryota</taxon>
        <taxon>Fungi</taxon>
        <taxon>Dikarya</taxon>
        <taxon>Ascomycota</taxon>
        <taxon>Pezizomycotina</taxon>
        <taxon>Eurotiomycetes</taxon>
        <taxon>Chaetothyriomycetidae</taxon>
        <taxon>Chaetothyriales</taxon>
        <taxon>Herpotrichiellaceae</taxon>
        <taxon>Fonsecaea</taxon>
    </lineage>
</organism>
<accession>A0A178Z2Z5</accession>
<proteinExistence type="predicted"/>
<evidence type="ECO:0000313" key="1">
    <source>
        <dbReference type="EMBL" id="OAP54074.1"/>
    </source>
</evidence>
<sequence>MNPRPDNALEPGALHAALGSLSLSDGNTVATSAFASASASTLQPSPPTLCDQVLELREITQDVAMDEVRLMPDDDPMMFSICPKSWWEMIQDGKLEQCIARQLFRVSYDSSRRLVTIMPPLSARHQSFVFLLMELAYKTELSIPPALACSMRMDTGSAVWTVTEGNESSLKVPDLLIRWAKNINDVRAHTIVEMSESLEDHQYLAPFYLNGNADIQRVILINMVETPRFEPPESVDIYQEFRRDEKTGVIWFGNVKVVGETKMSWEVWERDIAGVPQPTFQEAFAFGETPSRNLPFLTIREGVYGDAATMALGGVDSSVTPQMIKNFWTEHWPCSSWTDARSRMLPLLGDYRLERVEKNFLPTLKTSPSGLEPSVFHHTSEWRTW</sequence>
<dbReference type="RefSeq" id="XP_018687441.1">
    <property type="nucleotide sequence ID" value="XM_018843114.1"/>
</dbReference>
<dbReference type="GeneID" id="30015776"/>
<reference evidence="1 2" key="1">
    <citation type="submission" date="2016-04" db="EMBL/GenBank/DDBJ databases">
        <title>Draft genome of Fonsecaea erecta CBS 125763.</title>
        <authorList>
            <person name="Weiss V.A."/>
            <person name="Vicente V.A."/>
            <person name="Raittz R.T."/>
            <person name="Moreno L.F."/>
            <person name="De Souza E.M."/>
            <person name="Pedrosa F.O."/>
            <person name="Steffens M.B."/>
            <person name="Faoro H."/>
            <person name="Tadra-Sfeir M.Z."/>
            <person name="Najafzadeh M.J."/>
            <person name="Felipe M.S."/>
            <person name="Teixeira M."/>
            <person name="Sun J."/>
            <person name="Xi L."/>
            <person name="Gomes R."/>
            <person name="De Azevedo C.M."/>
            <person name="Salgado C.G."/>
            <person name="Da Silva M.B."/>
            <person name="Nascimento M.F."/>
            <person name="Queiroz-Telles F."/>
            <person name="Attili D.S."/>
            <person name="Gorbushina A."/>
        </authorList>
    </citation>
    <scope>NUCLEOTIDE SEQUENCE [LARGE SCALE GENOMIC DNA]</scope>
    <source>
        <strain evidence="1 2">CBS 125763</strain>
    </source>
</reference>
<dbReference type="AlphaFoldDB" id="A0A178Z2Z5"/>
<dbReference type="Proteomes" id="UP000078343">
    <property type="component" value="Unassembled WGS sequence"/>
</dbReference>
<dbReference type="EMBL" id="LVYI01000015">
    <property type="protein sequence ID" value="OAP54074.1"/>
    <property type="molecule type" value="Genomic_DNA"/>
</dbReference>
<name>A0A178Z2Z5_9EURO</name>
<protein>
    <submittedName>
        <fullName evidence="1">Uncharacterized protein</fullName>
    </submittedName>
</protein>